<organism evidence="10 11">
    <name type="scientific">Lachancea mirantina</name>
    <dbReference type="NCBI Taxonomy" id="1230905"/>
    <lineage>
        <taxon>Eukaryota</taxon>
        <taxon>Fungi</taxon>
        <taxon>Dikarya</taxon>
        <taxon>Ascomycota</taxon>
        <taxon>Saccharomycotina</taxon>
        <taxon>Saccharomycetes</taxon>
        <taxon>Saccharomycetales</taxon>
        <taxon>Saccharomycetaceae</taxon>
        <taxon>Lachancea</taxon>
    </lineage>
</organism>
<dbReference type="InterPro" id="IPR051236">
    <property type="entry name" value="HAT_RTT109-like"/>
</dbReference>
<evidence type="ECO:0000256" key="3">
    <source>
        <dbReference type="ARBA" id="ARBA00022679"/>
    </source>
</evidence>
<evidence type="ECO:0000256" key="1">
    <source>
        <dbReference type="ARBA" id="ARBA00004123"/>
    </source>
</evidence>
<accession>A0A1G4KG88</accession>
<keyword evidence="8" id="KW-0539">Nucleus</keyword>
<dbReference type="PROSITE" id="PS51728">
    <property type="entry name" value="RTT109_HAT"/>
    <property type="match status" value="1"/>
</dbReference>
<dbReference type="GO" id="GO:0005634">
    <property type="term" value="C:nucleus"/>
    <property type="evidence" value="ECO:0007669"/>
    <property type="project" value="UniProtKB-SubCell"/>
</dbReference>
<dbReference type="EC" id="2.3.1.48" evidence="2"/>
<dbReference type="GO" id="GO:0006355">
    <property type="term" value="P:regulation of DNA-templated transcription"/>
    <property type="evidence" value="ECO:0007669"/>
    <property type="project" value="InterPro"/>
</dbReference>
<keyword evidence="3" id="KW-0808">Transferase</keyword>
<dbReference type="Pfam" id="PF08214">
    <property type="entry name" value="HAT_KAT11"/>
    <property type="match status" value="1"/>
</dbReference>
<evidence type="ECO:0000313" key="11">
    <source>
        <dbReference type="Proteomes" id="UP000191024"/>
    </source>
</evidence>
<dbReference type="GO" id="GO:0032931">
    <property type="term" value="F:histone H3K56 acetyltransferase activity"/>
    <property type="evidence" value="ECO:0007669"/>
    <property type="project" value="TreeGrafter"/>
</dbReference>
<dbReference type="SMART" id="SM01250">
    <property type="entry name" value="KAT11"/>
    <property type="match status" value="1"/>
</dbReference>
<evidence type="ECO:0000256" key="7">
    <source>
        <dbReference type="ARBA" id="ARBA00023163"/>
    </source>
</evidence>
<keyword evidence="6" id="KW-0805">Transcription regulation</keyword>
<name>A0A1G4KG88_9SACH</name>
<proteinExistence type="predicted"/>
<dbReference type="OrthoDB" id="3361892at2759"/>
<dbReference type="GO" id="GO:0006974">
    <property type="term" value="P:DNA damage response"/>
    <property type="evidence" value="ECO:0007669"/>
    <property type="project" value="UniProtKB-KW"/>
</dbReference>
<comment type="subcellular location">
    <subcellularLocation>
        <location evidence="1">Nucleus</location>
    </subcellularLocation>
</comment>
<sequence length="437" mass="49444">MASIRDYIAQALPEGVTVEVANLRSIAKESSALTIPLPGYRDNLDKTIKVEHFIVLSCGRKTFFAIQVYVFLTVKNSTVVERLFYISKADTNGYCTQEIGISRLTKAILTYLLALNPLCYLSSVKPLRRNLGCKEELITKETSCRQALRIMANRILTGKATHPKIESSQAFLSYDEMSNDLRTKICLFTRPEPQYLFPNSSLNSKKHLLNGEQLLSWWLTIIDEIIIADFERDSLRAKLKLPGEDLKLVHKILERRHCEAWQEGDIFEPSQSNLAVLSFPVFPDDPKSRFLEALIEENRATDVNREEFWAELQGRQEFRLGVTVSVIGICGKTKKRLLYPIADETIEASSRSGMESLKSFITGEQYDTDEGASDAYMNLTDFLQIGRQRAQLSVIGQLKTASCRNQVKRPAAVVANVLDTNLVRRKKPKRAMPASQI</sequence>
<keyword evidence="4" id="KW-0227">DNA damage</keyword>
<evidence type="ECO:0000256" key="8">
    <source>
        <dbReference type="ARBA" id="ARBA00023242"/>
    </source>
</evidence>
<dbReference type="Proteomes" id="UP000191024">
    <property type="component" value="Chromosome H"/>
</dbReference>
<keyword evidence="5" id="KW-0007">Acetylation</keyword>
<keyword evidence="7" id="KW-0804">Transcription</keyword>
<evidence type="ECO:0000313" key="10">
    <source>
        <dbReference type="EMBL" id="SCV03559.1"/>
    </source>
</evidence>
<dbReference type="STRING" id="1230905.A0A1G4KG88"/>
<dbReference type="AlphaFoldDB" id="A0A1G4KG88"/>
<dbReference type="InterPro" id="IPR016849">
    <property type="entry name" value="Rtt109"/>
</dbReference>
<reference evidence="11" key="1">
    <citation type="submission" date="2016-03" db="EMBL/GenBank/DDBJ databases">
        <authorList>
            <person name="Devillers H."/>
        </authorList>
    </citation>
    <scope>NUCLEOTIDE SEQUENCE [LARGE SCALE GENOMIC DNA]</scope>
</reference>
<dbReference type="EMBL" id="LT598468">
    <property type="protein sequence ID" value="SCV03559.1"/>
    <property type="molecule type" value="Genomic_DNA"/>
</dbReference>
<evidence type="ECO:0000256" key="4">
    <source>
        <dbReference type="ARBA" id="ARBA00022763"/>
    </source>
</evidence>
<dbReference type="PANTHER" id="PTHR31571:SF2">
    <property type="entry name" value="HISTONE ACETYLTRANSFERASE RTT109"/>
    <property type="match status" value="1"/>
</dbReference>
<evidence type="ECO:0000256" key="9">
    <source>
        <dbReference type="ARBA" id="ARBA00048940"/>
    </source>
</evidence>
<dbReference type="InterPro" id="IPR013178">
    <property type="entry name" value="Histone_AcTrfase_Rtt109/CBP"/>
</dbReference>
<comment type="catalytic activity">
    <reaction evidence="9">
        <text>L-lysyl-[histone] + acetyl-CoA = N(6)-acetyl-L-lysyl-[histone] + CoA + H(+)</text>
        <dbReference type="Rhea" id="RHEA:21992"/>
        <dbReference type="Rhea" id="RHEA-COMP:9845"/>
        <dbReference type="Rhea" id="RHEA-COMP:11338"/>
        <dbReference type="ChEBI" id="CHEBI:15378"/>
        <dbReference type="ChEBI" id="CHEBI:29969"/>
        <dbReference type="ChEBI" id="CHEBI:57287"/>
        <dbReference type="ChEBI" id="CHEBI:57288"/>
        <dbReference type="ChEBI" id="CHEBI:61930"/>
        <dbReference type="EC" id="2.3.1.48"/>
    </reaction>
    <physiologicalReaction direction="left-to-right" evidence="9">
        <dbReference type="Rhea" id="RHEA:21993"/>
    </physiologicalReaction>
</comment>
<evidence type="ECO:0000256" key="6">
    <source>
        <dbReference type="ARBA" id="ARBA00023015"/>
    </source>
</evidence>
<dbReference type="PANTHER" id="PTHR31571">
    <property type="entry name" value="ALTERED INHERITANCE OF MITOCHONDRIA PROTEIN 6"/>
    <property type="match status" value="1"/>
</dbReference>
<evidence type="ECO:0000256" key="5">
    <source>
        <dbReference type="ARBA" id="ARBA00022990"/>
    </source>
</evidence>
<evidence type="ECO:0000256" key="2">
    <source>
        <dbReference type="ARBA" id="ARBA00013184"/>
    </source>
</evidence>
<keyword evidence="11" id="KW-1185">Reference proteome</keyword>
<protein>
    <recommendedName>
        <fullName evidence="2">histone acetyltransferase</fullName>
        <ecNumber evidence="2">2.3.1.48</ecNumber>
    </recommendedName>
</protein>
<gene>
    <name evidence="10" type="ORF">LAMI_0H09120G</name>
</gene>